<dbReference type="RefSeq" id="WP_074598176.1">
    <property type="nucleotide sequence ID" value="NZ_FNHF01000001.1"/>
</dbReference>
<dbReference type="Pfam" id="PF13556">
    <property type="entry name" value="HTH_30"/>
    <property type="match status" value="1"/>
</dbReference>
<keyword evidence="3" id="KW-1185">Reference proteome</keyword>
<protein>
    <submittedName>
        <fullName evidence="2">PucR C-terminal helix-turn-helix domain-containing protein</fullName>
    </submittedName>
</protein>
<dbReference type="EMBL" id="FNHF01000001">
    <property type="protein sequence ID" value="SDM01132.1"/>
    <property type="molecule type" value="Genomic_DNA"/>
</dbReference>
<feature type="domain" description="PucR C-terminal helix-turn-helix" evidence="1">
    <location>
        <begin position="236"/>
        <end position="293"/>
    </location>
</feature>
<dbReference type="STRING" id="482461.SAMN05216244_1530"/>
<dbReference type="InterPro" id="IPR025736">
    <property type="entry name" value="PucR_C-HTH_dom"/>
</dbReference>
<dbReference type="InterPro" id="IPR009057">
    <property type="entry name" value="Homeodomain-like_sf"/>
</dbReference>
<dbReference type="Proteomes" id="UP000182347">
    <property type="component" value="Unassembled WGS sequence"/>
</dbReference>
<dbReference type="PANTHER" id="PTHR33744">
    <property type="entry name" value="CARBOHYDRATE DIACID REGULATOR"/>
    <property type="match status" value="1"/>
</dbReference>
<dbReference type="InterPro" id="IPR042070">
    <property type="entry name" value="PucR_C-HTH_sf"/>
</dbReference>
<dbReference type="Gene3D" id="1.10.10.2840">
    <property type="entry name" value="PucR C-terminal helix-turn-helix domain"/>
    <property type="match status" value="1"/>
</dbReference>
<dbReference type="PANTHER" id="PTHR33744:SF15">
    <property type="entry name" value="CARBOHYDRATE DIACID REGULATOR"/>
    <property type="match status" value="1"/>
</dbReference>
<accession>A0A1G9PQL6</accession>
<reference evidence="3" key="1">
    <citation type="submission" date="2016-10" db="EMBL/GenBank/DDBJ databases">
        <authorList>
            <person name="Varghese N."/>
            <person name="Submissions S."/>
        </authorList>
    </citation>
    <scope>NUCLEOTIDE SEQUENCE [LARGE SCALE GENOMIC DNA]</scope>
    <source>
        <strain evidence="3">CGMCC 1.6199</strain>
    </source>
</reference>
<sequence>MINKLRAVFPGLIEYHPEKQPDIDAYRWFTTDKNEIVGIPEKELSEKDLLLLGAFLQPYHFHQAPMNQQELAWTELLFRGTQPDLLSEIKGETYRFIYFHLSEADTEPASFREAIASFYPEFVPIVWISANQGIIVEQGREPDDGEISYGQITDLLMSDFYMKVHLFIGPSFSDLAQARKHFQKGAEWFETIRKYNKGSVVSFIDAVPYLFLSQSSVRNKEIVSAVFQDTLEEKELLATIQTFLECNSNATMAAKKLYMHRNSLQYRVDKFIEKTGIDVKQFKGALTVYLALMINQIR</sequence>
<evidence type="ECO:0000259" key="1">
    <source>
        <dbReference type="Pfam" id="PF13556"/>
    </source>
</evidence>
<gene>
    <name evidence="2" type="ORF">SAMN05216244_1530</name>
</gene>
<dbReference type="InterPro" id="IPR051448">
    <property type="entry name" value="CdaR-like_regulators"/>
</dbReference>
<dbReference type="OrthoDB" id="9792148at2"/>
<dbReference type="AlphaFoldDB" id="A0A1G9PQL6"/>
<name>A0A1G9PQL6_9BACI</name>
<evidence type="ECO:0000313" key="3">
    <source>
        <dbReference type="Proteomes" id="UP000182347"/>
    </source>
</evidence>
<evidence type="ECO:0000313" key="2">
    <source>
        <dbReference type="EMBL" id="SDM01132.1"/>
    </source>
</evidence>
<organism evidence="2 3">
    <name type="scientific">Sediminibacillus halophilus</name>
    <dbReference type="NCBI Taxonomy" id="482461"/>
    <lineage>
        <taxon>Bacteria</taxon>
        <taxon>Bacillati</taxon>
        <taxon>Bacillota</taxon>
        <taxon>Bacilli</taxon>
        <taxon>Bacillales</taxon>
        <taxon>Bacillaceae</taxon>
        <taxon>Sediminibacillus</taxon>
    </lineage>
</organism>
<dbReference type="SUPFAM" id="SSF46689">
    <property type="entry name" value="Homeodomain-like"/>
    <property type="match status" value="1"/>
</dbReference>
<proteinExistence type="predicted"/>